<dbReference type="Proteomes" id="UP001219525">
    <property type="component" value="Unassembled WGS sequence"/>
</dbReference>
<evidence type="ECO:0000313" key="9">
    <source>
        <dbReference type="EMBL" id="KAJ7216539.1"/>
    </source>
</evidence>
<name>A0AAD6VML9_9AGAR</name>
<dbReference type="GO" id="GO:0005634">
    <property type="term" value="C:nucleus"/>
    <property type="evidence" value="ECO:0007669"/>
    <property type="project" value="TreeGrafter"/>
</dbReference>
<dbReference type="PANTHER" id="PTHR45646:SF11">
    <property type="entry name" value="SERINE_THREONINE-PROTEIN KINASE DOA"/>
    <property type="match status" value="1"/>
</dbReference>
<evidence type="ECO:0000259" key="8">
    <source>
        <dbReference type="PROSITE" id="PS50011"/>
    </source>
</evidence>
<comment type="similarity">
    <text evidence="7">Belongs to the protein kinase superfamily.</text>
</comment>
<accession>A0AAD6VML9</accession>
<evidence type="ECO:0000256" key="2">
    <source>
        <dbReference type="ARBA" id="ARBA00022679"/>
    </source>
</evidence>
<keyword evidence="5 6" id="KW-0067">ATP-binding</keyword>
<evidence type="ECO:0000256" key="7">
    <source>
        <dbReference type="RuleBase" id="RU000304"/>
    </source>
</evidence>
<organism evidence="9 10">
    <name type="scientific">Mycena pura</name>
    <dbReference type="NCBI Taxonomy" id="153505"/>
    <lineage>
        <taxon>Eukaryota</taxon>
        <taxon>Fungi</taxon>
        <taxon>Dikarya</taxon>
        <taxon>Basidiomycota</taxon>
        <taxon>Agaricomycotina</taxon>
        <taxon>Agaricomycetes</taxon>
        <taxon>Agaricomycetidae</taxon>
        <taxon>Agaricales</taxon>
        <taxon>Marasmiineae</taxon>
        <taxon>Mycenaceae</taxon>
        <taxon>Mycena</taxon>
    </lineage>
</organism>
<dbReference type="InterPro" id="IPR000719">
    <property type="entry name" value="Prot_kinase_dom"/>
</dbReference>
<dbReference type="InterPro" id="IPR011009">
    <property type="entry name" value="Kinase-like_dom_sf"/>
</dbReference>
<reference evidence="9" key="1">
    <citation type="submission" date="2023-03" db="EMBL/GenBank/DDBJ databases">
        <title>Massive genome expansion in bonnet fungi (Mycena s.s.) driven by repeated elements and novel gene families across ecological guilds.</title>
        <authorList>
            <consortium name="Lawrence Berkeley National Laboratory"/>
            <person name="Harder C.B."/>
            <person name="Miyauchi S."/>
            <person name="Viragh M."/>
            <person name="Kuo A."/>
            <person name="Thoen E."/>
            <person name="Andreopoulos B."/>
            <person name="Lu D."/>
            <person name="Skrede I."/>
            <person name="Drula E."/>
            <person name="Henrissat B."/>
            <person name="Morin E."/>
            <person name="Kohler A."/>
            <person name="Barry K."/>
            <person name="LaButti K."/>
            <person name="Morin E."/>
            <person name="Salamov A."/>
            <person name="Lipzen A."/>
            <person name="Mereny Z."/>
            <person name="Hegedus B."/>
            <person name="Baldrian P."/>
            <person name="Stursova M."/>
            <person name="Weitz H."/>
            <person name="Taylor A."/>
            <person name="Grigoriev I.V."/>
            <person name="Nagy L.G."/>
            <person name="Martin F."/>
            <person name="Kauserud H."/>
        </authorList>
    </citation>
    <scope>NUCLEOTIDE SEQUENCE</scope>
    <source>
        <strain evidence="9">9144</strain>
    </source>
</reference>
<sequence>MPCEHGHGFPLLEFGESLGQDRRYKIVRKLGWGMNSSTWLVYDQQSQTYLALKALTGHCTQCVQKGLSWELKALTRVSSPPHKHCLQLKDSFTIPGKGSAGSHLCLVTSLLAGDLKSVWGPRLPLPLAKRILLHTLRGLAHAHRSGVVHTDLKPDNIFIGNVMLTGDIDSLLQANSSRRHEAEASYDGIVQAAVSQPLPGPSLEDGMSRTYVLADFGSAQPIDQHLTDLITAESLRPPEIWLGGPWNEKVDIWTFGCLVFELVVGTRLFVPEPKTVENVALDATESVLYQMMCFTQEDFTAENLQVSSRAGQWFNLTCNLKKGPRLLNYEYADIIDRYKVASRTDAESMGTLLKRCLRLDPSERPSAEDLLSDAWFSG</sequence>
<dbReference type="InterPro" id="IPR017441">
    <property type="entry name" value="Protein_kinase_ATP_BS"/>
</dbReference>
<protein>
    <submittedName>
        <fullName evidence="9">Kinase-like protein</fullName>
    </submittedName>
</protein>
<evidence type="ECO:0000256" key="5">
    <source>
        <dbReference type="ARBA" id="ARBA00022840"/>
    </source>
</evidence>
<keyword evidence="1 7" id="KW-0723">Serine/threonine-protein kinase</keyword>
<dbReference type="InterPro" id="IPR008271">
    <property type="entry name" value="Ser/Thr_kinase_AS"/>
</dbReference>
<evidence type="ECO:0000256" key="3">
    <source>
        <dbReference type="ARBA" id="ARBA00022741"/>
    </source>
</evidence>
<dbReference type="GO" id="GO:0043484">
    <property type="term" value="P:regulation of RNA splicing"/>
    <property type="evidence" value="ECO:0007669"/>
    <property type="project" value="TreeGrafter"/>
</dbReference>
<keyword evidence="4 9" id="KW-0418">Kinase</keyword>
<dbReference type="GO" id="GO:0005524">
    <property type="term" value="F:ATP binding"/>
    <property type="evidence" value="ECO:0007669"/>
    <property type="project" value="UniProtKB-UniRule"/>
</dbReference>
<dbReference type="EMBL" id="JARJCW010000015">
    <property type="protein sequence ID" value="KAJ7216539.1"/>
    <property type="molecule type" value="Genomic_DNA"/>
</dbReference>
<dbReference type="SUPFAM" id="SSF56112">
    <property type="entry name" value="Protein kinase-like (PK-like)"/>
    <property type="match status" value="1"/>
</dbReference>
<dbReference type="GO" id="GO:0004674">
    <property type="term" value="F:protein serine/threonine kinase activity"/>
    <property type="evidence" value="ECO:0007669"/>
    <property type="project" value="UniProtKB-KW"/>
</dbReference>
<keyword evidence="2" id="KW-0808">Transferase</keyword>
<evidence type="ECO:0000313" key="10">
    <source>
        <dbReference type="Proteomes" id="UP001219525"/>
    </source>
</evidence>
<dbReference type="Pfam" id="PF00069">
    <property type="entry name" value="Pkinase"/>
    <property type="match status" value="2"/>
</dbReference>
<evidence type="ECO:0000256" key="6">
    <source>
        <dbReference type="PROSITE-ProRule" id="PRU10141"/>
    </source>
</evidence>
<keyword evidence="3 6" id="KW-0547">Nucleotide-binding</keyword>
<dbReference type="InterPro" id="IPR051175">
    <property type="entry name" value="CLK_kinases"/>
</dbReference>
<evidence type="ECO:0000256" key="4">
    <source>
        <dbReference type="ARBA" id="ARBA00022777"/>
    </source>
</evidence>
<dbReference type="PROSITE" id="PS50011">
    <property type="entry name" value="PROTEIN_KINASE_DOM"/>
    <property type="match status" value="1"/>
</dbReference>
<dbReference type="PROSITE" id="PS00107">
    <property type="entry name" value="PROTEIN_KINASE_ATP"/>
    <property type="match status" value="1"/>
</dbReference>
<feature type="binding site" evidence="6">
    <location>
        <position position="53"/>
    </location>
    <ligand>
        <name>ATP</name>
        <dbReference type="ChEBI" id="CHEBI:30616"/>
    </ligand>
</feature>
<proteinExistence type="inferred from homology"/>
<dbReference type="Gene3D" id="1.10.510.10">
    <property type="entry name" value="Transferase(Phosphotransferase) domain 1"/>
    <property type="match status" value="1"/>
</dbReference>
<keyword evidence="10" id="KW-1185">Reference proteome</keyword>
<dbReference type="SMART" id="SM00220">
    <property type="entry name" value="S_TKc"/>
    <property type="match status" value="1"/>
</dbReference>
<evidence type="ECO:0000256" key="1">
    <source>
        <dbReference type="ARBA" id="ARBA00022527"/>
    </source>
</evidence>
<comment type="caution">
    <text evidence="9">The sequence shown here is derived from an EMBL/GenBank/DDBJ whole genome shotgun (WGS) entry which is preliminary data.</text>
</comment>
<dbReference type="AlphaFoldDB" id="A0AAD6VML9"/>
<feature type="domain" description="Protein kinase" evidence="8">
    <location>
        <begin position="24"/>
        <end position="376"/>
    </location>
</feature>
<dbReference type="Gene3D" id="3.30.200.20">
    <property type="entry name" value="Phosphorylase Kinase, domain 1"/>
    <property type="match status" value="1"/>
</dbReference>
<gene>
    <name evidence="9" type="ORF">GGX14DRAFT_533868</name>
</gene>
<dbReference type="PROSITE" id="PS00108">
    <property type="entry name" value="PROTEIN_KINASE_ST"/>
    <property type="match status" value="1"/>
</dbReference>
<dbReference type="PANTHER" id="PTHR45646">
    <property type="entry name" value="SERINE/THREONINE-PROTEIN KINASE DOA-RELATED"/>
    <property type="match status" value="1"/>
</dbReference>